<reference evidence="2" key="1">
    <citation type="submission" date="2023-04" db="EMBL/GenBank/DDBJ databases">
        <title>Phytophthora fragariaefolia NBRC 109709.</title>
        <authorList>
            <person name="Ichikawa N."/>
            <person name="Sato H."/>
            <person name="Tonouchi N."/>
        </authorList>
    </citation>
    <scope>NUCLEOTIDE SEQUENCE</scope>
    <source>
        <strain evidence="2">NBRC 109709</strain>
    </source>
</reference>
<comment type="caution">
    <text evidence="2">The sequence shown here is derived from an EMBL/GenBank/DDBJ whole genome shotgun (WGS) entry which is preliminary data.</text>
</comment>
<organism evidence="2 3">
    <name type="scientific">Phytophthora fragariaefolia</name>
    <dbReference type="NCBI Taxonomy" id="1490495"/>
    <lineage>
        <taxon>Eukaryota</taxon>
        <taxon>Sar</taxon>
        <taxon>Stramenopiles</taxon>
        <taxon>Oomycota</taxon>
        <taxon>Peronosporomycetes</taxon>
        <taxon>Peronosporales</taxon>
        <taxon>Peronosporaceae</taxon>
        <taxon>Phytophthora</taxon>
    </lineage>
</organism>
<feature type="compositionally biased region" description="Pro residues" evidence="1">
    <location>
        <begin position="26"/>
        <end position="36"/>
    </location>
</feature>
<evidence type="ECO:0000313" key="2">
    <source>
        <dbReference type="EMBL" id="GMF53319.1"/>
    </source>
</evidence>
<feature type="compositionally biased region" description="Polar residues" evidence="1">
    <location>
        <begin position="108"/>
        <end position="122"/>
    </location>
</feature>
<evidence type="ECO:0000256" key="1">
    <source>
        <dbReference type="SAM" id="MobiDB-lite"/>
    </source>
</evidence>
<feature type="region of interest" description="Disordered" evidence="1">
    <location>
        <begin position="253"/>
        <end position="282"/>
    </location>
</feature>
<feature type="compositionally biased region" description="Low complexity" evidence="1">
    <location>
        <begin position="47"/>
        <end position="65"/>
    </location>
</feature>
<proteinExistence type="predicted"/>
<protein>
    <submittedName>
        <fullName evidence="2">Unnamed protein product</fullName>
    </submittedName>
</protein>
<name>A0A9W6Y616_9STRA</name>
<sequence>MRFDPVRASLGHAEQPRSIPAQGTSQPPPEPAPPGRSVPGTSFDFRGPSPASSAGFAAAQSSGQARHNRHARANAAADDGNAPAANDILGPGNGSDGPNAATDRPNESQDPPQARRSTFLQRQDNEDLEPFVFSTEQYYGDFMTAMHEYSSEFTDMIFGNLGVDAQSWFREFKLSMDSRPITWQLFKERIRARVHVKLPEPPITAGHGTAEIVKRWFYQQQLLAETSAYISQNIPQTLEHNIKLVQRFKGAKPGAVKNPAKGHSKQKQQGSTTNRSQTGNRTSESNKFCVYCKRRNHTESECRTKARAEAKAGDSQINQRQSSVGWLPTELNPAGDGVNPLPAEPQPRGKRRQRGRARLAYHKGQLYCYLSPVAQIDDRKVHCFVDSGSSFNAISPNLDEKLNLTVGLRS</sequence>
<accession>A0A9W6Y616</accession>
<feature type="compositionally biased region" description="Polar residues" evidence="1">
    <location>
        <begin position="315"/>
        <end position="324"/>
    </location>
</feature>
<feature type="compositionally biased region" description="Polar residues" evidence="1">
    <location>
        <begin position="267"/>
        <end position="282"/>
    </location>
</feature>
<keyword evidence="3" id="KW-1185">Reference proteome</keyword>
<evidence type="ECO:0000313" key="3">
    <source>
        <dbReference type="Proteomes" id="UP001165121"/>
    </source>
</evidence>
<dbReference type="Proteomes" id="UP001165121">
    <property type="component" value="Unassembled WGS sequence"/>
</dbReference>
<dbReference type="EMBL" id="BSXT01003261">
    <property type="protein sequence ID" value="GMF53319.1"/>
    <property type="molecule type" value="Genomic_DNA"/>
</dbReference>
<feature type="region of interest" description="Disordered" evidence="1">
    <location>
        <begin position="1"/>
        <end position="126"/>
    </location>
</feature>
<dbReference type="OrthoDB" id="127588at2759"/>
<feature type="region of interest" description="Disordered" evidence="1">
    <location>
        <begin position="308"/>
        <end position="355"/>
    </location>
</feature>
<dbReference type="AlphaFoldDB" id="A0A9W6Y616"/>
<gene>
    <name evidence="2" type="ORF">Pfra01_002201700</name>
</gene>
<feature type="compositionally biased region" description="Low complexity" evidence="1">
    <location>
        <begin position="73"/>
        <end position="87"/>
    </location>
</feature>